<protein>
    <submittedName>
        <fullName evidence="5">NADPH-dependent 7-cyano-7-deazaguanine reductase</fullName>
        <ecNumber evidence="5">1.7.1.13</ecNumber>
    </submittedName>
</protein>
<dbReference type="Gene3D" id="3.30.1130.10">
    <property type="match status" value="1"/>
</dbReference>
<evidence type="ECO:0000256" key="2">
    <source>
        <dbReference type="ARBA" id="ARBA00022785"/>
    </source>
</evidence>
<dbReference type="SUPFAM" id="SSF55620">
    <property type="entry name" value="Tetrahydrobiopterin biosynthesis enzymes-like"/>
    <property type="match status" value="1"/>
</dbReference>
<name>A0A3B1DTX9_9ZZZZ</name>
<dbReference type="EMBL" id="UOGK01000371">
    <property type="protein sequence ID" value="VAX40303.1"/>
    <property type="molecule type" value="Genomic_DNA"/>
</dbReference>
<evidence type="ECO:0000256" key="4">
    <source>
        <dbReference type="ARBA" id="ARBA00023002"/>
    </source>
</evidence>
<dbReference type="PANTHER" id="PTHR34354:SF1">
    <property type="entry name" value="NADPH-DEPENDENT 7-CYANO-7-DEAZAGUANINE REDUCTASE"/>
    <property type="match status" value="1"/>
</dbReference>
<dbReference type="Pfam" id="PF14489">
    <property type="entry name" value="QueF"/>
    <property type="match status" value="1"/>
</dbReference>
<dbReference type="InterPro" id="IPR016856">
    <property type="entry name" value="QueF_type1"/>
</dbReference>
<dbReference type="NCBIfam" id="TIGR03139">
    <property type="entry name" value="QueF-II"/>
    <property type="match status" value="1"/>
</dbReference>
<reference evidence="5" key="1">
    <citation type="submission" date="2018-06" db="EMBL/GenBank/DDBJ databases">
        <authorList>
            <person name="Zhirakovskaya E."/>
        </authorList>
    </citation>
    <scope>NUCLEOTIDE SEQUENCE</scope>
</reference>
<dbReference type="InterPro" id="IPR043133">
    <property type="entry name" value="GTP-CH-I_C/QueF"/>
</dbReference>
<dbReference type="HAMAP" id="MF_00818">
    <property type="entry name" value="QueF_type1"/>
    <property type="match status" value="1"/>
</dbReference>
<dbReference type="InterPro" id="IPR029500">
    <property type="entry name" value="QueF"/>
</dbReference>
<dbReference type="GO" id="GO:0008616">
    <property type="term" value="P:tRNA queuosine(34) biosynthetic process"/>
    <property type="evidence" value="ECO:0007669"/>
    <property type="project" value="UniProtKB-KW"/>
</dbReference>
<keyword evidence="1" id="KW-0963">Cytoplasm</keyword>
<proteinExistence type="inferred from homology"/>
<accession>A0A3B1DTX9</accession>
<organism evidence="5">
    <name type="scientific">hydrothermal vent metagenome</name>
    <dbReference type="NCBI Taxonomy" id="652676"/>
    <lineage>
        <taxon>unclassified sequences</taxon>
        <taxon>metagenomes</taxon>
        <taxon>ecological metagenomes</taxon>
    </lineage>
</organism>
<dbReference type="PANTHER" id="PTHR34354">
    <property type="entry name" value="NADPH-DEPENDENT 7-CYANO-7-DEAZAGUANINE REDUCTASE"/>
    <property type="match status" value="1"/>
</dbReference>
<keyword evidence="3" id="KW-0521">NADP</keyword>
<dbReference type="EC" id="1.7.1.13" evidence="5"/>
<evidence type="ECO:0000256" key="3">
    <source>
        <dbReference type="ARBA" id="ARBA00022857"/>
    </source>
</evidence>
<keyword evidence="4 5" id="KW-0560">Oxidoreductase</keyword>
<dbReference type="PIRSF" id="PIRSF027377">
    <property type="entry name" value="Nitrile_oxidored_QueF"/>
    <property type="match status" value="1"/>
</dbReference>
<evidence type="ECO:0000313" key="5">
    <source>
        <dbReference type="EMBL" id="VAX40303.1"/>
    </source>
</evidence>
<dbReference type="InterPro" id="IPR050084">
    <property type="entry name" value="NADPH_dep_7-cyano-7-deazaG_red"/>
</dbReference>
<dbReference type="GO" id="GO:0033739">
    <property type="term" value="F:preQ1 synthase activity"/>
    <property type="evidence" value="ECO:0007669"/>
    <property type="project" value="UniProtKB-EC"/>
</dbReference>
<evidence type="ECO:0000256" key="1">
    <source>
        <dbReference type="ARBA" id="ARBA00022490"/>
    </source>
</evidence>
<sequence length="127" mass="14204">MPTPETLEAFPSPTDTPFIIEHTNEEFTSVCPKTGHPDFGEITLRYQPAPASAGGVCVELKSLKLYYQSFRNEGIFYEAVTNQIRDDLVALLNPTWLQVITLWRGRGGIRSVIRAEIGDIPIHFRGA</sequence>
<dbReference type="AlphaFoldDB" id="A0A3B1DTX9"/>
<dbReference type="GO" id="GO:0005737">
    <property type="term" value="C:cytoplasm"/>
    <property type="evidence" value="ECO:0007669"/>
    <property type="project" value="InterPro"/>
</dbReference>
<gene>
    <name evidence="5" type="ORF">MNBD_PLANCTO03-1610</name>
</gene>
<keyword evidence="2" id="KW-0671">Queuosine biosynthesis</keyword>